<sequence length="371" mass="40823">MLGVECYGGGLWHTWLDRDLGISGRVLVRAQTNGKEIIEQKFVKIAKPVARVSSLCIHLQTAEERKSLSLCKETHLGPILGTAGILEHGARSQLTGGDQEDFWRKNQDPLLLELIANKLEIEVKNIADFELNLFDCQPATLGGLKDEFLYSARLDNQATCFVSIESLIAHTSGGGLDNDEDISMICLFDHEEVGSSSAHGAGSPIVSEAVRRISTALSEEKGTLNPDLYSACIRKSFLLSVDQAHAIHPNFPNKHEKNHAPKMNAGVVMKTNQNQRYTTNSVTGFIIREIVRKANITPVQEFVVRNDCPCGSTIGPILSTATGIRTVDAGMPQLSMHSCREVMGIVDLTNCLELFQGFFTHFREIDDYLEG</sequence>
<keyword evidence="3" id="KW-0645">Protease</keyword>
<keyword evidence="3" id="KW-0862">Zinc</keyword>
<accession>A0A7S3QAG1</accession>
<dbReference type="GO" id="GO:0008270">
    <property type="term" value="F:zinc ion binding"/>
    <property type="evidence" value="ECO:0007669"/>
    <property type="project" value="InterPro"/>
</dbReference>
<evidence type="ECO:0000256" key="2">
    <source>
        <dbReference type="ARBA" id="ARBA00011965"/>
    </source>
</evidence>
<dbReference type="NCBIfam" id="NF002759">
    <property type="entry name" value="PRK02813.1"/>
    <property type="match status" value="1"/>
</dbReference>
<dbReference type="PRINTS" id="PR00932">
    <property type="entry name" value="AMINO1PTASE"/>
</dbReference>
<comment type="catalytic activity">
    <reaction evidence="1">
        <text>Release of an N-terminal aspartate or glutamate from a peptide, with a preference for aspartate.</text>
        <dbReference type="EC" id="3.4.11.21"/>
    </reaction>
</comment>
<dbReference type="GO" id="GO:0004177">
    <property type="term" value="F:aminopeptidase activity"/>
    <property type="evidence" value="ECO:0007669"/>
    <property type="project" value="UniProtKB-KW"/>
</dbReference>
<keyword evidence="3" id="KW-0031">Aminopeptidase</keyword>
<protein>
    <recommendedName>
        <fullName evidence="2">aspartyl aminopeptidase</fullName>
        <ecNumber evidence="2">3.4.11.21</ecNumber>
    </recommendedName>
</protein>
<dbReference type="InterPro" id="IPR001948">
    <property type="entry name" value="Peptidase_M18"/>
</dbReference>
<keyword evidence="3" id="KW-0482">Metalloprotease</keyword>
<dbReference type="SUPFAM" id="SSF101821">
    <property type="entry name" value="Aminopeptidase/glucanase lid domain"/>
    <property type="match status" value="1"/>
</dbReference>
<keyword evidence="3" id="KW-0378">Hydrolase</keyword>
<comment type="similarity">
    <text evidence="3">Belongs to the peptidase M18 family.</text>
</comment>
<name>A0A7S3QAG1_9STRA</name>
<dbReference type="Pfam" id="PF02127">
    <property type="entry name" value="Peptidase_M18"/>
    <property type="match status" value="1"/>
</dbReference>
<evidence type="ECO:0000256" key="3">
    <source>
        <dbReference type="RuleBase" id="RU004386"/>
    </source>
</evidence>
<dbReference type="Gene3D" id="3.40.630.10">
    <property type="entry name" value="Zn peptidases"/>
    <property type="match status" value="1"/>
</dbReference>
<dbReference type="AlphaFoldDB" id="A0A7S3QAG1"/>
<gene>
    <name evidence="4" type="ORF">CDEB00056_LOCUS15587</name>
</gene>
<dbReference type="GO" id="GO:0006508">
    <property type="term" value="P:proteolysis"/>
    <property type="evidence" value="ECO:0007669"/>
    <property type="project" value="UniProtKB-KW"/>
</dbReference>
<dbReference type="EC" id="3.4.11.21" evidence="2"/>
<dbReference type="GO" id="GO:0008237">
    <property type="term" value="F:metallopeptidase activity"/>
    <property type="evidence" value="ECO:0007669"/>
    <property type="project" value="UniProtKB-KW"/>
</dbReference>
<dbReference type="PANTHER" id="PTHR28570:SF3">
    <property type="entry name" value="ASPARTYL AMINOPEPTIDASE"/>
    <property type="match status" value="1"/>
</dbReference>
<dbReference type="EMBL" id="HBIO01020239">
    <property type="protein sequence ID" value="CAE0470734.1"/>
    <property type="molecule type" value="Transcribed_RNA"/>
</dbReference>
<evidence type="ECO:0000313" key="4">
    <source>
        <dbReference type="EMBL" id="CAE0470734.1"/>
    </source>
</evidence>
<proteinExistence type="inferred from homology"/>
<organism evidence="4">
    <name type="scientific">Chaetoceros debilis</name>
    <dbReference type="NCBI Taxonomy" id="122233"/>
    <lineage>
        <taxon>Eukaryota</taxon>
        <taxon>Sar</taxon>
        <taxon>Stramenopiles</taxon>
        <taxon>Ochrophyta</taxon>
        <taxon>Bacillariophyta</taxon>
        <taxon>Coscinodiscophyceae</taxon>
        <taxon>Chaetocerotophycidae</taxon>
        <taxon>Chaetocerotales</taxon>
        <taxon>Chaetocerotaceae</taxon>
        <taxon>Chaetoceros</taxon>
    </lineage>
</organism>
<evidence type="ECO:0000256" key="1">
    <source>
        <dbReference type="ARBA" id="ARBA00001335"/>
    </source>
</evidence>
<dbReference type="SUPFAM" id="SSF53187">
    <property type="entry name" value="Zn-dependent exopeptidases"/>
    <property type="match status" value="1"/>
</dbReference>
<keyword evidence="3" id="KW-0479">Metal-binding</keyword>
<reference evidence="4" key="1">
    <citation type="submission" date="2021-01" db="EMBL/GenBank/DDBJ databases">
        <authorList>
            <person name="Corre E."/>
            <person name="Pelletier E."/>
            <person name="Niang G."/>
            <person name="Scheremetjew M."/>
            <person name="Finn R."/>
            <person name="Kale V."/>
            <person name="Holt S."/>
            <person name="Cochrane G."/>
            <person name="Meng A."/>
            <person name="Brown T."/>
            <person name="Cohen L."/>
        </authorList>
    </citation>
    <scope>NUCLEOTIDE SEQUENCE</scope>
    <source>
        <strain evidence="4">MM31A-1</strain>
    </source>
</reference>
<dbReference type="PANTHER" id="PTHR28570">
    <property type="entry name" value="ASPARTYL AMINOPEPTIDASE"/>
    <property type="match status" value="1"/>
</dbReference>